<sequence length="269" mass="31021">MKFSIVTPGFNSAASIAACVESVLHQSFNDYEHIIIDNLSTDDTVKIIRSLYQQHGKEAKLRVISEADCGISDAFNKGLAKASGEYILILNSDDALYNENILELVNHFAAGESYLVIHGDMYFTDHKFGSNIRAPLLCRVEVAMPYNHPGMFIHRDVYQQFGCYDTRYKVAMDYEFILRLDTRMPDFTKRIGYLNWVPLTRSSAGGMSWRNEQRGIDEVVMALKEFKRYNLYARYYYCARTVRTTIKGVLRSVGLTSLVKLWRRWKWGN</sequence>
<accession>A0A1X4G5S1</accession>
<dbReference type="RefSeq" id="WP_085728692.1">
    <property type="nucleotide sequence ID" value="NZ_NBYN01000054.1"/>
</dbReference>
<dbReference type="EMBL" id="NBYN01000054">
    <property type="protein sequence ID" value="OSO89825.1"/>
    <property type="molecule type" value="Genomic_DNA"/>
</dbReference>
<dbReference type="GO" id="GO:0016758">
    <property type="term" value="F:hexosyltransferase activity"/>
    <property type="evidence" value="ECO:0007669"/>
    <property type="project" value="UniProtKB-ARBA"/>
</dbReference>
<dbReference type="AlphaFoldDB" id="A0A1X4G5S1"/>
<dbReference type="Pfam" id="PF00535">
    <property type="entry name" value="Glycos_transf_2"/>
    <property type="match status" value="1"/>
</dbReference>
<proteinExistence type="predicted"/>
<name>A0A1X4G5S1_9CYAN</name>
<feature type="domain" description="Glycosyltransferase 2-like" evidence="1">
    <location>
        <begin position="4"/>
        <end position="118"/>
    </location>
</feature>
<dbReference type="InterPro" id="IPR029044">
    <property type="entry name" value="Nucleotide-diphossugar_trans"/>
</dbReference>
<gene>
    <name evidence="2" type="ORF">B7O87_11850</name>
</gene>
<dbReference type="CDD" id="cd06433">
    <property type="entry name" value="GT_2_WfgS_like"/>
    <property type="match status" value="1"/>
</dbReference>
<dbReference type="Proteomes" id="UP000192997">
    <property type="component" value="Unassembled WGS sequence"/>
</dbReference>
<organism evidence="2 3">
    <name type="scientific">Cylindrospermopsis raciborskii CENA303</name>
    <dbReference type="NCBI Taxonomy" id="1170769"/>
    <lineage>
        <taxon>Bacteria</taxon>
        <taxon>Bacillati</taxon>
        <taxon>Cyanobacteriota</taxon>
        <taxon>Cyanophyceae</taxon>
        <taxon>Nostocales</taxon>
        <taxon>Aphanizomenonaceae</taxon>
        <taxon>Cylindrospermopsis</taxon>
    </lineage>
</organism>
<dbReference type="PANTHER" id="PTHR22916">
    <property type="entry name" value="GLYCOSYLTRANSFERASE"/>
    <property type="match status" value="1"/>
</dbReference>
<dbReference type="InterPro" id="IPR001173">
    <property type="entry name" value="Glyco_trans_2-like"/>
</dbReference>
<evidence type="ECO:0000259" key="1">
    <source>
        <dbReference type="Pfam" id="PF00535"/>
    </source>
</evidence>
<dbReference type="SUPFAM" id="SSF53448">
    <property type="entry name" value="Nucleotide-diphospho-sugar transferases"/>
    <property type="match status" value="1"/>
</dbReference>
<comment type="caution">
    <text evidence="2">The sequence shown here is derived from an EMBL/GenBank/DDBJ whole genome shotgun (WGS) entry which is preliminary data.</text>
</comment>
<reference evidence="3" key="1">
    <citation type="submission" date="2017-04" db="EMBL/GenBank/DDBJ databases">
        <authorList>
            <person name="Abreu V.A."/>
            <person name="Popin R.V."/>
            <person name="Rigonato J."/>
            <person name="Andreote A.P."/>
            <person name="Schaker P.C."/>
            <person name="Hoff-Risseti C."/>
            <person name="Alvarenga D.O."/>
            <person name="Varani A.M."/>
            <person name="Fiore M.F."/>
        </authorList>
    </citation>
    <scope>NUCLEOTIDE SEQUENCE [LARGE SCALE GENOMIC DNA]</scope>
    <source>
        <strain evidence="3">CENA303</strain>
    </source>
</reference>
<dbReference type="PANTHER" id="PTHR22916:SF3">
    <property type="entry name" value="UDP-GLCNAC:BETAGAL BETA-1,3-N-ACETYLGLUCOSAMINYLTRANSFERASE-LIKE PROTEIN 1"/>
    <property type="match status" value="1"/>
</dbReference>
<evidence type="ECO:0000313" key="2">
    <source>
        <dbReference type="EMBL" id="OSO89825.1"/>
    </source>
</evidence>
<evidence type="ECO:0000313" key="3">
    <source>
        <dbReference type="Proteomes" id="UP000192997"/>
    </source>
</evidence>
<dbReference type="PROSITE" id="PS51257">
    <property type="entry name" value="PROKAR_LIPOPROTEIN"/>
    <property type="match status" value="1"/>
</dbReference>
<dbReference type="Gene3D" id="3.90.550.10">
    <property type="entry name" value="Spore Coat Polysaccharide Biosynthesis Protein SpsA, Chain A"/>
    <property type="match status" value="1"/>
</dbReference>
<protein>
    <recommendedName>
        <fullName evidence="1">Glycosyltransferase 2-like domain-containing protein</fullName>
    </recommendedName>
</protein>